<evidence type="ECO:0000256" key="1">
    <source>
        <dbReference type="ARBA" id="ARBA00022670"/>
    </source>
</evidence>
<dbReference type="InterPro" id="IPR042088">
    <property type="entry name" value="OligoPept_F_C"/>
</dbReference>
<comment type="cofactor">
    <cofactor evidence="6">
        <name>Zn(2+)</name>
        <dbReference type="ChEBI" id="CHEBI:29105"/>
    </cofactor>
    <text evidence="6">Binds 1 zinc ion.</text>
</comment>
<keyword evidence="2 6" id="KW-0479">Metal-binding</keyword>
<comment type="caution">
    <text evidence="9">The sequence shown here is derived from an EMBL/GenBank/DDBJ whole genome shotgun (WGS) entry which is preliminary data.</text>
</comment>
<proteinExistence type="inferred from homology"/>
<evidence type="ECO:0000256" key="5">
    <source>
        <dbReference type="ARBA" id="ARBA00023049"/>
    </source>
</evidence>
<dbReference type="PANTHER" id="PTHR11804:SF77">
    <property type="entry name" value="OLIGOENDOPEPTIDASE F"/>
    <property type="match status" value="1"/>
</dbReference>
<dbReference type="EC" id="3.4.24.-" evidence="6"/>
<reference evidence="9 10" key="1">
    <citation type="submission" date="2021-03" db="EMBL/GenBank/DDBJ databases">
        <authorList>
            <person name="Grouzdev D.S."/>
        </authorList>
    </citation>
    <scope>NUCLEOTIDE SEQUENCE [LARGE SCALE GENOMIC DNA]</scope>
    <source>
        <strain evidence="9 10">M50-1</strain>
    </source>
</reference>
<dbReference type="Gene3D" id="1.10.1370.20">
    <property type="entry name" value="Oligoendopeptidase f, C-terminal domain"/>
    <property type="match status" value="1"/>
</dbReference>
<dbReference type="InterPro" id="IPR045090">
    <property type="entry name" value="Pept_M3A_M3B"/>
</dbReference>
<dbReference type="InterPro" id="IPR013647">
    <property type="entry name" value="OligopepF_N_dom"/>
</dbReference>
<evidence type="ECO:0000259" key="7">
    <source>
        <dbReference type="Pfam" id="PF01432"/>
    </source>
</evidence>
<evidence type="ECO:0000256" key="2">
    <source>
        <dbReference type="ARBA" id="ARBA00022723"/>
    </source>
</evidence>
<evidence type="ECO:0000256" key="6">
    <source>
        <dbReference type="RuleBase" id="RU368091"/>
    </source>
</evidence>
<dbReference type="SUPFAM" id="SSF55486">
    <property type="entry name" value="Metalloproteases ('zincins'), catalytic domain"/>
    <property type="match status" value="1"/>
</dbReference>
<organism evidence="9 10">
    <name type="scientific">Candidatus Chloroploca mongolica</name>
    <dbReference type="NCBI Taxonomy" id="2528176"/>
    <lineage>
        <taxon>Bacteria</taxon>
        <taxon>Bacillati</taxon>
        <taxon>Chloroflexota</taxon>
        <taxon>Chloroflexia</taxon>
        <taxon>Chloroflexales</taxon>
        <taxon>Chloroflexineae</taxon>
        <taxon>Oscillochloridaceae</taxon>
        <taxon>Candidatus Chloroploca</taxon>
    </lineage>
</organism>
<dbReference type="CDD" id="cd09608">
    <property type="entry name" value="M3B_PepF"/>
    <property type="match status" value="1"/>
</dbReference>
<evidence type="ECO:0000313" key="9">
    <source>
        <dbReference type="EMBL" id="MBP1465888.1"/>
    </source>
</evidence>
<feature type="domain" description="Peptidase M3A/M3B catalytic" evidence="7">
    <location>
        <begin position="208"/>
        <end position="585"/>
    </location>
</feature>
<dbReference type="PANTHER" id="PTHR11804">
    <property type="entry name" value="PROTEASE M3 THIMET OLIGOPEPTIDASE-RELATED"/>
    <property type="match status" value="1"/>
</dbReference>
<dbReference type="Proteomes" id="UP001193081">
    <property type="component" value="Unassembled WGS sequence"/>
</dbReference>
<keyword evidence="1 6" id="KW-0645">Protease</keyword>
<evidence type="ECO:0000256" key="3">
    <source>
        <dbReference type="ARBA" id="ARBA00022801"/>
    </source>
</evidence>
<dbReference type="InterPro" id="IPR004438">
    <property type="entry name" value="Peptidase_M3B"/>
</dbReference>
<dbReference type="EMBL" id="SIJK02000013">
    <property type="protein sequence ID" value="MBP1465888.1"/>
    <property type="molecule type" value="Genomic_DNA"/>
</dbReference>
<evidence type="ECO:0000313" key="10">
    <source>
        <dbReference type="Proteomes" id="UP001193081"/>
    </source>
</evidence>
<dbReference type="InterPro" id="IPR001567">
    <property type="entry name" value="Pept_M3A_M3B_dom"/>
</dbReference>
<keyword evidence="10" id="KW-1185">Reference proteome</keyword>
<sequence>MSLVERSALPVAYTWDTQSVFGDDTAWQAALDEVTGHIEVLQAFQGRFAEGPAVVADYLELAERVLRLSGKVTVYARMFYAVNTLDQAAKARVDRTAATLVRLGSATAFTEPELLALGATTLQQWVEQEPRLAIFAHHFDRLSRREPYVRSAEVEALLRQASEPFDAAATIHGILTNADLRFEPARDQTGETYEIAQGNINALVTHIDPAVRKSAWQNYADAHLALKNTMAACLATEVRRNVFNARARGYRSALDAALTPNHIPLEVFHQLIATFKRHLPTWHRYWRLRRRVLGGQPLHVYDSKAPLTQQPLKVPYDQAVTWICEGMAPLGEQYVSTMRRGLVEQRWVDVYPNRGKRAGAFSMGSPGTHPFIMMSYNDDIFGLSTLAHELGHSMHSYYTRSTQPYVYSNYGLFLAEVASNFNQALVRKHLLERLTSRDEQITLLEEAMANFHRYFFIMPTLARFELAIHERIEAGQALTADDLINLMADLFAEGYGDEVVVDRERVGSTWMQFSTHLYANFYVYQYATGISGAHALAEGVLAQHEGAVERYRDFLTAGSSRYPLDTLRHAGVDMSSAEPVEQTFAVMEGYIERLEGLLVPLEKS</sequence>
<keyword evidence="4 6" id="KW-0862">Zinc</keyword>
<accession>A0ABS4D8Y3</accession>
<comment type="similarity">
    <text evidence="6">Belongs to the peptidase M3B family.</text>
</comment>
<dbReference type="Gene3D" id="1.20.140.70">
    <property type="entry name" value="Oligopeptidase f, N-terminal domain"/>
    <property type="match status" value="1"/>
</dbReference>
<dbReference type="Pfam" id="PF08439">
    <property type="entry name" value="Peptidase_M3_N"/>
    <property type="match status" value="1"/>
</dbReference>
<comment type="function">
    <text evidence="6">Has oligopeptidase activity and degrades a variety of small bioactive peptides.</text>
</comment>
<dbReference type="NCBIfam" id="TIGR00181">
    <property type="entry name" value="pepF"/>
    <property type="match status" value="1"/>
</dbReference>
<keyword evidence="3 6" id="KW-0378">Hydrolase</keyword>
<gene>
    <name evidence="9" type="primary">pepF</name>
    <name evidence="9" type="ORF">EYB53_009250</name>
</gene>
<dbReference type="RefSeq" id="WP_135477911.1">
    <property type="nucleotide sequence ID" value="NZ_SIJK02000013.1"/>
</dbReference>
<dbReference type="Pfam" id="PF01432">
    <property type="entry name" value="Peptidase_M3"/>
    <property type="match status" value="1"/>
</dbReference>
<name>A0ABS4D8Y3_9CHLR</name>
<protein>
    <recommendedName>
        <fullName evidence="6">Oligopeptidase F</fullName>
        <ecNumber evidence="6">3.4.24.-</ecNumber>
    </recommendedName>
</protein>
<feature type="domain" description="Oligopeptidase F N-terminal" evidence="8">
    <location>
        <begin position="113"/>
        <end position="182"/>
    </location>
</feature>
<evidence type="ECO:0000256" key="4">
    <source>
        <dbReference type="ARBA" id="ARBA00022833"/>
    </source>
</evidence>
<keyword evidence="5 6" id="KW-0482">Metalloprotease</keyword>
<evidence type="ECO:0000259" key="8">
    <source>
        <dbReference type="Pfam" id="PF08439"/>
    </source>
</evidence>